<feature type="compositionally biased region" description="Low complexity" evidence="2">
    <location>
        <begin position="86"/>
        <end position="96"/>
    </location>
</feature>
<reference evidence="4" key="1">
    <citation type="journal article" date="2023" name="Commun. Biol.">
        <title>Genome analysis of Parmales, the sister group of diatoms, reveals the evolutionary specialization of diatoms from phago-mixotrophs to photoautotrophs.</title>
        <authorList>
            <person name="Ban H."/>
            <person name="Sato S."/>
            <person name="Yoshikawa S."/>
            <person name="Yamada K."/>
            <person name="Nakamura Y."/>
            <person name="Ichinomiya M."/>
            <person name="Sato N."/>
            <person name="Blanc-Mathieu R."/>
            <person name="Endo H."/>
            <person name="Kuwata A."/>
            <person name="Ogata H."/>
        </authorList>
    </citation>
    <scope>NUCLEOTIDE SEQUENCE [LARGE SCALE GENOMIC DNA]</scope>
    <source>
        <strain evidence="4">NIES 3699</strain>
    </source>
</reference>
<feature type="region of interest" description="Disordered" evidence="2">
    <location>
        <begin position="260"/>
        <end position="280"/>
    </location>
</feature>
<gene>
    <name evidence="3" type="ORF">TrVE_jg9073</name>
</gene>
<feature type="region of interest" description="Disordered" evidence="2">
    <location>
        <begin position="79"/>
        <end position="110"/>
    </location>
</feature>
<dbReference type="EMBL" id="BRXX01000166">
    <property type="protein sequence ID" value="GMH95306.1"/>
    <property type="molecule type" value="Genomic_DNA"/>
</dbReference>
<accession>A0A9W7BPY2</accession>
<evidence type="ECO:0000313" key="3">
    <source>
        <dbReference type="EMBL" id="GMH95306.1"/>
    </source>
</evidence>
<name>A0A9W7BPY2_9STRA</name>
<proteinExistence type="predicted"/>
<evidence type="ECO:0000256" key="2">
    <source>
        <dbReference type="SAM" id="MobiDB-lite"/>
    </source>
</evidence>
<keyword evidence="1" id="KW-0175">Coiled coil</keyword>
<evidence type="ECO:0000313" key="4">
    <source>
        <dbReference type="Proteomes" id="UP001165160"/>
    </source>
</evidence>
<sequence>MIPDNGHGIPFDGVKIEGLVAIKQEQEDSGRGEVHLVEPPISILLRQTQKEVTLMKGAMERMEDDMKNMKKELIELKQCTPPPPAKITTATTTTTTSLKRGRSPSPPVVDRYTPPAPTATSVAPAAINTNVYNQQPNYANPMAQQQQQTANQYSMTMYSWKTPAAAPSTGFAPAAIAVNTVPTPNAAAMNPMAFGGQIQNHYQQQQHYPQQQAGYNNSFNMGAQYYQQYYSNNNYNHNEYYQYPQTGGYGQQLYSFPQYRGYGQQQTQQGQQQQASQQQP</sequence>
<keyword evidence="4" id="KW-1185">Reference proteome</keyword>
<feature type="coiled-coil region" evidence="1">
    <location>
        <begin position="45"/>
        <end position="79"/>
    </location>
</feature>
<protein>
    <submittedName>
        <fullName evidence="3">Uncharacterized protein</fullName>
    </submittedName>
</protein>
<dbReference type="Proteomes" id="UP001165160">
    <property type="component" value="Unassembled WGS sequence"/>
</dbReference>
<comment type="caution">
    <text evidence="3">The sequence shown here is derived from an EMBL/GenBank/DDBJ whole genome shotgun (WGS) entry which is preliminary data.</text>
</comment>
<evidence type="ECO:0000256" key="1">
    <source>
        <dbReference type="SAM" id="Coils"/>
    </source>
</evidence>
<organism evidence="3 4">
    <name type="scientific">Triparma verrucosa</name>
    <dbReference type="NCBI Taxonomy" id="1606542"/>
    <lineage>
        <taxon>Eukaryota</taxon>
        <taxon>Sar</taxon>
        <taxon>Stramenopiles</taxon>
        <taxon>Ochrophyta</taxon>
        <taxon>Bolidophyceae</taxon>
        <taxon>Parmales</taxon>
        <taxon>Triparmaceae</taxon>
        <taxon>Triparma</taxon>
    </lineage>
</organism>
<dbReference type="AlphaFoldDB" id="A0A9W7BPY2"/>
<feature type="compositionally biased region" description="Low complexity" evidence="2">
    <location>
        <begin position="264"/>
        <end position="280"/>
    </location>
</feature>